<feature type="transmembrane region" description="Helical" evidence="10">
    <location>
        <begin position="679"/>
        <end position="698"/>
    </location>
</feature>
<evidence type="ECO:0000256" key="3">
    <source>
        <dbReference type="ARBA" id="ARBA00004922"/>
    </source>
</evidence>
<evidence type="ECO:0000256" key="2">
    <source>
        <dbReference type="ARBA" id="ARBA00004477"/>
    </source>
</evidence>
<proteinExistence type="inferred from homology"/>
<keyword evidence="9 10" id="KW-0472">Membrane</keyword>
<dbReference type="EMBL" id="KB007933">
    <property type="protein sequence ID" value="ELR19341.1"/>
    <property type="molecule type" value="Genomic_DNA"/>
</dbReference>
<comment type="subunit">
    <text evidence="10">Component of the oligosaccharyltransferase (OST) complex.</text>
</comment>
<dbReference type="Proteomes" id="UP000011083">
    <property type="component" value="Unassembled WGS sequence"/>
</dbReference>
<evidence type="ECO:0000259" key="14">
    <source>
        <dbReference type="Pfam" id="PF25147"/>
    </source>
</evidence>
<dbReference type="STRING" id="1257118.L8H4E5"/>
<keyword evidence="6 10" id="KW-0732">Signal</keyword>
<dbReference type="KEGG" id="acan:ACA1_265460"/>
<dbReference type="GO" id="GO:0008250">
    <property type="term" value="C:oligosaccharyltransferase complex"/>
    <property type="evidence" value="ECO:0007669"/>
    <property type="project" value="UniProtKB-UniRule"/>
</dbReference>
<evidence type="ECO:0000313" key="16">
    <source>
        <dbReference type="Proteomes" id="UP000011083"/>
    </source>
</evidence>
<feature type="domain" description="Ribophorin II second" evidence="13">
    <location>
        <begin position="338"/>
        <end position="449"/>
    </location>
</feature>
<comment type="subcellular location">
    <subcellularLocation>
        <location evidence="2 10">Endoplasmic reticulum membrane</location>
        <topology evidence="2 10">Multi-pass membrane protein</topology>
    </subcellularLocation>
</comment>
<comment type="similarity">
    <text evidence="4 10">Belongs to the SWP1 family.</text>
</comment>
<feature type="signal peptide" evidence="10">
    <location>
        <begin position="1"/>
        <end position="20"/>
    </location>
</feature>
<evidence type="ECO:0000259" key="12">
    <source>
        <dbReference type="Pfam" id="PF23860"/>
    </source>
</evidence>
<dbReference type="GO" id="GO:0006487">
    <property type="term" value="P:protein N-linked glycosylation"/>
    <property type="evidence" value="ECO:0007669"/>
    <property type="project" value="UniProtKB-UniRule"/>
</dbReference>
<keyword evidence="5 10" id="KW-0812">Transmembrane</keyword>
<protein>
    <recommendedName>
        <fullName evidence="10">Dolichyl-diphosphooligosaccharide--protein glycosyltransferase subunit 2</fullName>
    </recommendedName>
    <alternativeName>
        <fullName evidence="10">Ribophorin-2</fullName>
    </alternativeName>
</protein>
<evidence type="ECO:0000256" key="6">
    <source>
        <dbReference type="ARBA" id="ARBA00022729"/>
    </source>
</evidence>
<feature type="transmembrane region" description="Helical" evidence="10">
    <location>
        <begin position="617"/>
        <end position="638"/>
    </location>
</feature>
<dbReference type="InterPro" id="IPR056790">
    <property type="entry name" value="Ribophorin_II_C"/>
</dbReference>
<dbReference type="InterPro" id="IPR055374">
    <property type="entry name" value="Ribophorin_II_3rd"/>
</dbReference>
<accession>L8H4E5</accession>
<feature type="domain" description="Ribophorin II N-terminal" evidence="11">
    <location>
        <begin position="37"/>
        <end position="328"/>
    </location>
</feature>
<feature type="transmembrane region" description="Helical" evidence="10">
    <location>
        <begin position="650"/>
        <end position="673"/>
    </location>
</feature>
<organism evidence="15 16">
    <name type="scientific">Acanthamoeba castellanii (strain ATCC 30010 / Neff)</name>
    <dbReference type="NCBI Taxonomy" id="1257118"/>
    <lineage>
        <taxon>Eukaryota</taxon>
        <taxon>Amoebozoa</taxon>
        <taxon>Discosea</taxon>
        <taxon>Longamoebia</taxon>
        <taxon>Centramoebida</taxon>
        <taxon>Acanthamoebidae</taxon>
        <taxon>Acanthamoeba</taxon>
    </lineage>
</organism>
<evidence type="ECO:0000259" key="11">
    <source>
        <dbReference type="Pfam" id="PF05817"/>
    </source>
</evidence>
<dbReference type="Pfam" id="PF23861">
    <property type="entry name" value="Ribophorin_II_2nd"/>
    <property type="match status" value="1"/>
</dbReference>
<dbReference type="AlphaFoldDB" id="L8H4E5"/>
<keyword evidence="16" id="KW-1185">Reference proteome</keyword>
<evidence type="ECO:0000256" key="9">
    <source>
        <dbReference type="ARBA" id="ARBA00023136"/>
    </source>
</evidence>
<dbReference type="Pfam" id="PF23860">
    <property type="entry name" value="Ribophorin_II_3rd"/>
    <property type="match status" value="1"/>
</dbReference>
<evidence type="ECO:0000256" key="5">
    <source>
        <dbReference type="ARBA" id="ARBA00022692"/>
    </source>
</evidence>
<dbReference type="Pfam" id="PF05817">
    <property type="entry name" value="Ribophorin_II"/>
    <property type="match status" value="1"/>
</dbReference>
<feature type="chain" id="PRO_5003990390" description="Dolichyl-diphosphooligosaccharide--protein glycosyltransferase subunit 2" evidence="10">
    <location>
        <begin position="21"/>
        <end position="716"/>
    </location>
</feature>
<evidence type="ECO:0000256" key="1">
    <source>
        <dbReference type="ARBA" id="ARBA00002791"/>
    </source>
</evidence>
<evidence type="ECO:0000313" key="15">
    <source>
        <dbReference type="EMBL" id="ELR19341.1"/>
    </source>
</evidence>
<dbReference type="OrthoDB" id="432292at2759"/>
<dbReference type="UniPathway" id="UPA00378"/>
<dbReference type="VEuPathDB" id="AmoebaDB:ACA1_265460"/>
<evidence type="ECO:0000256" key="10">
    <source>
        <dbReference type="RuleBase" id="RU366029"/>
    </source>
</evidence>
<dbReference type="PANTHER" id="PTHR12640:SF0">
    <property type="entry name" value="DOLICHYL-DIPHOSPHOOLIGOSACCHARIDE--PROTEIN GLYCOSYLTRANSFERASE SUBUNIT 2"/>
    <property type="match status" value="1"/>
</dbReference>
<keyword evidence="7 10" id="KW-0256">Endoplasmic reticulum</keyword>
<name>L8H4E5_ACACF</name>
<dbReference type="RefSeq" id="XP_004341426.1">
    <property type="nucleotide sequence ID" value="XM_004341378.1"/>
</dbReference>
<gene>
    <name evidence="15" type="ORF">ACA1_265460</name>
</gene>
<dbReference type="GeneID" id="14920119"/>
<dbReference type="Pfam" id="PF25147">
    <property type="entry name" value="Ribophorin_II_C"/>
    <property type="match status" value="1"/>
</dbReference>
<sequence length="716" mass="76999">MKTSFLLLAFFALFAVSALALGTPSDFFSGADEAALRARLTEQLERRQSSDELIEEDYYAVATLASLSKTTSFPNSAQLCGKASTLLASASAKIVDAQAIHRALGVISALKCESQPSPATLSSLGTKLVESVLANDQAQLADLHAALAALQQIQKTASPAVTVSSDVASEVAERIADLMEPEGLFRAGSNDEEGTAGNAGLAYHALALLKRAAALNVAPKKGADGKSGPVDASKQAALKHIKTVAESISQLLADVDEEDDNIIEFEDSQNPLRATALFWIGAEALTRSGESVTVTESQVAKLAEFFLRHKRVSNAVDAYHLLRALKTVASNVWKKSPLVVTLPNSSVLASSKGEDSLVKFRVTDVFGKFASKANVYITKVYPTANEKQVILHNQQATPVSTNADETLYSFNILAAKPDQGLYSIDLSVAPESKDAPVFGAVGVVRGVKVVVTADLSDVAVQVVDALEDEDLEQAYKVSYPEKVAEVIKANPLQHVLVSFRGRPLPVQQAFVVFRHEESGHEVILPAQLTGNKYKVHLNLREAGRAFQGRSGKYSVHLLVGDAFLHRPYFWPVADVFLSLGKQREEPAAPSTEGLRPEIHHQFRKPEKRPPPTVSMTFTALVVGVPVLVLFVGLFLVGANFSNFPLSGTGFLSAVGFLGCISAVIGLYVLYWLQLTMVETLVYLAGLGLVTILVGWQALRHRLYARLAASAKDTKRD</sequence>
<dbReference type="InterPro" id="IPR055373">
    <property type="entry name" value="Ribophorin_II_N"/>
</dbReference>
<comment type="function">
    <text evidence="1 10">Subunit of the oligosaccharyl transferase (OST) complex that catalyzes the initial transfer of a defined glycan (Glc(3)Man(9)GlcNAc(2) in eukaryotes) from the lipid carrier dolichol-pyrophosphate to an asparagine residue within an Asn-X-Ser/Thr consensus motif in nascent polypeptide chains, the first step in protein N-glycosylation. N-glycosylation occurs cotranslationally and the complex associates with the Sec61 complex at the channel-forming translocon complex that mediates protein translocation across the endoplasmic reticulum (ER). All subunits are required for a maximal enzyme activity.</text>
</comment>
<comment type="pathway">
    <text evidence="3 10">Protein modification; protein glycosylation.</text>
</comment>
<feature type="domain" description="Ribophorin II third" evidence="12">
    <location>
        <begin position="457"/>
        <end position="576"/>
    </location>
</feature>
<dbReference type="InterPro" id="IPR055375">
    <property type="entry name" value="Ribophorin_II_2nd"/>
</dbReference>
<keyword evidence="8 10" id="KW-1133">Transmembrane helix</keyword>
<reference evidence="15 16" key="1">
    <citation type="journal article" date="2013" name="Genome Biol.">
        <title>Genome of Acanthamoeba castellanii highlights extensive lateral gene transfer and early evolution of tyrosine kinase signaling.</title>
        <authorList>
            <person name="Clarke M."/>
            <person name="Lohan A.J."/>
            <person name="Liu B."/>
            <person name="Lagkouvardos I."/>
            <person name="Roy S."/>
            <person name="Zafar N."/>
            <person name="Bertelli C."/>
            <person name="Schilde C."/>
            <person name="Kianianmomeni A."/>
            <person name="Burglin T.R."/>
            <person name="Frech C."/>
            <person name="Turcotte B."/>
            <person name="Kopec K.O."/>
            <person name="Synnott J.M."/>
            <person name="Choo C."/>
            <person name="Paponov I."/>
            <person name="Finkler A."/>
            <person name="Soon Heng Tan C."/>
            <person name="Hutchins A.P."/>
            <person name="Weinmeier T."/>
            <person name="Rattei T."/>
            <person name="Chu J.S."/>
            <person name="Gimenez G."/>
            <person name="Irimia M."/>
            <person name="Rigden D.J."/>
            <person name="Fitzpatrick D.A."/>
            <person name="Lorenzo-Morales J."/>
            <person name="Bateman A."/>
            <person name="Chiu C.H."/>
            <person name="Tang P."/>
            <person name="Hegemann P."/>
            <person name="Fromm H."/>
            <person name="Raoult D."/>
            <person name="Greub G."/>
            <person name="Miranda-Saavedra D."/>
            <person name="Chen N."/>
            <person name="Nash P."/>
            <person name="Ginger M.L."/>
            <person name="Horn M."/>
            <person name="Schaap P."/>
            <person name="Caler L."/>
            <person name="Loftus B."/>
        </authorList>
    </citation>
    <scope>NUCLEOTIDE SEQUENCE [LARGE SCALE GENOMIC DNA]</scope>
    <source>
        <strain evidence="15 16">Neff</strain>
    </source>
</reference>
<dbReference type="OMA" id="QEHETIY"/>
<evidence type="ECO:0000256" key="8">
    <source>
        <dbReference type="ARBA" id="ARBA00022989"/>
    </source>
</evidence>
<evidence type="ECO:0000256" key="7">
    <source>
        <dbReference type="ARBA" id="ARBA00022824"/>
    </source>
</evidence>
<feature type="domain" description="Ribophorin II C-terminal" evidence="14">
    <location>
        <begin position="602"/>
        <end position="700"/>
    </location>
</feature>
<evidence type="ECO:0000259" key="13">
    <source>
        <dbReference type="Pfam" id="PF23861"/>
    </source>
</evidence>
<dbReference type="PANTHER" id="PTHR12640">
    <property type="entry name" value="RIBOPHORIN II"/>
    <property type="match status" value="1"/>
</dbReference>
<evidence type="ECO:0000256" key="4">
    <source>
        <dbReference type="ARBA" id="ARBA00009038"/>
    </source>
</evidence>
<dbReference type="InterPro" id="IPR008814">
    <property type="entry name" value="Swp1"/>
</dbReference>